<evidence type="ECO:0000313" key="3">
    <source>
        <dbReference type="Proteomes" id="UP001529245"/>
    </source>
</evidence>
<feature type="compositionally biased region" description="Polar residues" evidence="1">
    <location>
        <begin position="211"/>
        <end position="220"/>
    </location>
</feature>
<dbReference type="Pfam" id="PF14097">
    <property type="entry name" value="SpoVAE"/>
    <property type="match status" value="1"/>
</dbReference>
<gene>
    <name evidence="2" type="ORF">QID03_12515</name>
</gene>
<dbReference type="Proteomes" id="UP001529245">
    <property type="component" value="Unassembled WGS sequence"/>
</dbReference>
<comment type="caution">
    <text evidence="2">The sequence shown here is derived from an EMBL/GenBank/DDBJ whole genome shotgun (WGS) entry which is preliminary data.</text>
</comment>
<evidence type="ECO:0000256" key="1">
    <source>
        <dbReference type="SAM" id="MobiDB-lite"/>
    </source>
</evidence>
<sequence length="220" mass="23609">MNHPRSHIRRVIVVTDGDRVAARALAVAAKRTGCSFVAQSRGNPTRMSGVELVRCVEEAPRDPVIVMLDDNGDPAEASGESALRVLSAHPSVEIAAILAVASHTSGVRGTPVDFSVDRNGRRVERAVDKEGRETGSYLVAGDTVDALSGLDVPLIVGIGDIGKMGGLDAPARGAPVTTCAIEWVLMELAWRTGRRDLTPEDHRPQRHTLRGIQSSRRWRG</sequence>
<feature type="region of interest" description="Disordered" evidence="1">
    <location>
        <begin position="197"/>
        <end position="220"/>
    </location>
</feature>
<name>A0ABT6Y0Y8_ALISE</name>
<accession>A0ABT6Y0Y8</accession>
<organism evidence="2 3">
    <name type="scientific">Alicyclobacillus sendaiensis PA2</name>
    <dbReference type="NCBI Taxonomy" id="3029425"/>
    <lineage>
        <taxon>Bacteria</taxon>
        <taxon>Bacillati</taxon>
        <taxon>Bacillota</taxon>
        <taxon>Bacilli</taxon>
        <taxon>Bacillales</taxon>
        <taxon>Alicyclobacillaceae</taxon>
        <taxon>Alicyclobacillus</taxon>
    </lineage>
</organism>
<reference evidence="2 3" key="1">
    <citation type="submission" date="2023-04" db="EMBL/GenBank/DDBJ databases">
        <title>A. sendaiensis sub sp. chiapanensis a novel subspecie with specific adaptation in bacterial cell wall isolated from an active volcano.</title>
        <authorList>
            <person name="Alvarez Gutierrez P.E."/>
            <person name="Ortiz Cortes L.Y."/>
        </authorList>
    </citation>
    <scope>NUCLEOTIDE SEQUENCE [LARGE SCALE GENOMIC DNA]</scope>
    <source>
        <strain evidence="2 3">PA2</strain>
    </source>
</reference>
<keyword evidence="3" id="KW-1185">Reference proteome</keyword>
<dbReference type="RefSeq" id="WP_283204398.1">
    <property type="nucleotide sequence ID" value="NZ_JASGCB010000028.1"/>
</dbReference>
<evidence type="ECO:0000313" key="2">
    <source>
        <dbReference type="EMBL" id="MDI9260982.1"/>
    </source>
</evidence>
<protein>
    <submittedName>
        <fullName evidence="2">Stage V sporulation protein AE</fullName>
    </submittedName>
</protein>
<proteinExistence type="predicted"/>
<dbReference type="InterPro" id="IPR025914">
    <property type="entry name" value="SpoVAE"/>
</dbReference>
<dbReference type="EMBL" id="JASGCB010000028">
    <property type="protein sequence ID" value="MDI9260982.1"/>
    <property type="molecule type" value="Genomic_DNA"/>
</dbReference>